<sequence>TSRLRLTARASLDDAELEVARRVLTDVLAGLG</sequence>
<reference evidence="1 2" key="1">
    <citation type="journal article" date="2017" name="Genome Biol. Evol.">
        <title>Population Structure and Local Adaptation of MAC Lung Disease Agent Mycobacterium avium subsp. hominissuis.</title>
        <authorList>
            <person name="Yano H."/>
            <person name="Iwamoto T."/>
            <person name="Nishiuchi Y."/>
            <person name="Nakajima C."/>
            <person name="Starkova D.A."/>
            <person name="Mokrousov I."/>
            <person name="Narvskaya O."/>
            <person name="Yoshida S."/>
            <person name="Arikawa K."/>
            <person name="Nakanishi N."/>
            <person name="Osaki K."/>
            <person name="Nakagawa I."/>
            <person name="Ato M."/>
            <person name="Suzuki Y."/>
            <person name="Maruyama F."/>
        </authorList>
    </citation>
    <scope>NUCLEOTIDE SEQUENCE [LARGE SCALE GENOMIC DNA]</scope>
    <source>
        <strain evidence="1 2">OCU466</strain>
    </source>
</reference>
<comment type="caution">
    <text evidence="1">The sequence shown here is derived from an EMBL/GenBank/DDBJ whole genome shotgun (WGS) entry which is preliminary data.</text>
</comment>
<organism evidence="1 2">
    <name type="scientific">Mycobacterium avium subsp. hominissuis</name>
    <dbReference type="NCBI Taxonomy" id="439334"/>
    <lineage>
        <taxon>Bacteria</taxon>
        <taxon>Bacillati</taxon>
        <taxon>Actinomycetota</taxon>
        <taxon>Actinomycetes</taxon>
        <taxon>Mycobacteriales</taxon>
        <taxon>Mycobacteriaceae</taxon>
        <taxon>Mycobacterium</taxon>
        <taxon>Mycobacterium avium complex (MAC)</taxon>
    </lineage>
</organism>
<protein>
    <submittedName>
        <fullName evidence="1">8-amino-7-oxononanoate synthase</fullName>
    </submittedName>
</protein>
<dbReference type="RefSeq" id="WP_419679416.1">
    <property type="nucleotide sequence ID" value="NZ_LBGZ01000007.1"/>
</dbReference>
<dbReference type="Proteomes" id="UP000218842">
    <property type="component" value="Unassembled WGS sequence"/>
</dbReference>
<evidence type="ECO:0000313" key="1">
    <source>
        <dbReference type="EMBL" id="PBJ40705.1"/>
    </source>
</evidence>
<gene>
    <name evidence="1" type="ORF">XV03_01395</name>
</gene>
<dbReference type="EMBL" id="LBGZ01000007">
    <property type="protein sequence ID" value="PBJ40705.1"/>
    <property type="molecule type" value="Genomic_DNA"/>
</dbReference>
<dbReference type="AlphaFoldDB" id="A0A2A3LEL0"/>
<proteinExistence type="predicted"/>
<evidence type="ECO:0000313" key="2">
    <source>
        <dbReference type="Proteomes" id="UP000218842"/>
    </source>
</evidence>
<name>A0A2A3LEL0_MYCAV</name>
<accession>A0A2A3LEL0</accession>
<feature type="non-terminal residue" evidence="1">
    <location>
        <position position="1"/>
    </location>
</feature>